<comment type="caution">
    <text evidence="1">The sequence shown here is derived from an EMBL/GenBank/DDBJ whole genome shotgun (WGS) entry which is preliminary data.</text>
</comment>
<accession>A0A392S764</accession>
<evidence type="ECO:0000313" key="2">
    <source>
        <dbReference type="Proteomes" id="UP000265520"/>
    </source>
</evidence>
<protein>
    <submittedName>
        <fullName evidence="1">Uncharacterized protein</fullName>
    </submittedName>
</protein>
<proteinExistence type="predicted"/>
<evidence type="ECO:0000313" key="1">
    <source>
        <dbReference type="EMBL" id="MCI44668.1"/>
    </source>
</evidence>
<reference evidence="1 2" key="1">
    <citation type="journal article" date="2018" name="Front. Plant Sci.">
        <title>Red Clover (Trifolium pratense) and Zigzag Clover (T. medium) - A Picture of Genomic Similarities and Differences.</title>
        <authorList>
            <person name="Dluhosova J."/>
            <person name="Istvanek J."/>
            <person name="Nedelnik J."/>
            <person name="Repkova J."/>
        </authorList>
    </citation>
    <scope>NUCLEOTIDE SEQUENCE [LARGE SCALE GENOMIC DNA]</scope>
    <source>
        <strain evidence="2">cv. 10/8</strain>
        <tissue evidence="1">Leaf</tissue>
    </source>
</reference>
<sequence length="78" mass="8816">PLTHDPHRGLKSHRDHVIDRGKQEYINATKRGHDGRSWKLWGSDTSGGRTATVMYCGSWDRGRLAPDSTSRPLDYLSP</sequence>
<dbReference type="EMBL" id="LXQA010333791">
    <property type="protein sequence ID" value="MCI44668.1"/>
    <property type="molecule type" value="Genomic_DNA"/>
</dbReference>
<keyword evidence="2" id="KW-1185">Reference proteome</keyword>
<feature type="non-terminal residue" evidence="1">
    <location>
        <position position="1"/>
    </location>
</feature>
<name>A0A392S764_9FABA</name>
<organism evidence="1 2">
    <name type="scientific">Trifolium medium</name>
    <dbReference type="NCBI Taxonomy" id="97028"/>
    <lineage>
        <taxon>Eukaryota</taxon>
        <taxon>Viridiplantae</taxon>
        <taxon>Streptophyta</taxon>
        <taxon>Embryophyta</taxon>
        <taxon>Tracheophyta</taxon>
        <taxon>Spermatophyta</taxon>
        <taxon>Magnoliopsida</taxon>
        <taxon>eudicotyledons</taxon>
        <taxon>Gunneridae</taxon>
        <taxon>Pentapetalae</taxon>
        <taxon>rosids</taxon>
        <taxon>fabids</taxon>
        <taxon>Fabales</taxon>
        <taxon>Fabaceae</taxon>
        <taxon>Papilionoideae</taxon>
        <taxon>50 kb inversion clade</taxon>
        <taxon>NPAAA clade</taxon>
        <taxon>Hologalegina</taxon>
        <taxon>IRL clade</taxon>
        <taxon>Trifolieae</taxon>
        <taxon>Trifolium</taxon>
    </lineage>
</organism>
<dbReference type="Proteomes" id="UP000265520">
    <property type="component" value="Unassembled WGS sequence"/>
</dbReference>
<dbReference type="AlphaFoldDB" id="A0A392S764"/>